<dbReference type="AlphaFoldDB" id="A0A1M5Z6Q3"/>
<dbReference type="EMBL" id="FQXV01000014">
    <property type="protein sequence ID" value="SHI19768.1"/>
    <property type="molecule type" value="Genomic_DNA"/>
</dbReference>
<protein>
    <submittedName>
        <fullName evidence="3">Long-chain acyl-CoA synthetase</fullName>
    </submittedName>
</protein>
<dbReference type="Gene3D" id="3.40.50.12780">
    <property type="entry name" value="N-terminal domain of ligase-like"/>
    <property type="match status" value="1"/>
</dbReference>
<dbReference type="InterPro" id="IPR000873">
    <property type="entry name" value="AMP-dep_synth/lig_dom"/>
</dbReference>
<accession>A0A1M5Z6Q3</accession>
<evidence type="ECO:0000259" key="1">
    <source>
        <dbReference type="Pfam" id="PF00501"/>
    </source>
</evidence>
<evidence type="ECO:0000313" key="3">
    <source>
        <dbReference type="EMBL" id="SHI19768.1"/>
    </source>
</evidence>
<feature type="domain" description="AMP-binding enzyme C-terminal" evidence="2">
    <location>
        <begin position="474"/>
        <end position="552"/>
    </location>
</feature>
<sequence>MNVNAPWLRHYGNVPQHLDYPDCSMAGLVLEAVKKSPDTVAYDFFSTRATYGDFAEKIDRCARALAAMGIGPGQRVTICMPNTPQAVVMFYALNLIGAVANMVHPLSAEEELVFYINSSKSTAALTLDQFYPKFSAIMARTSLRALIVAGVDDGLGGLRKPAYRLTKGRKIKRVKTGGKVIRWGDFIRNGESYGAPYIFPGKGDDLAAILYSGGTSGRTKGILLTNLNFNALAMQTAAAGNCIVPGHVMLAIMPVFHGFGLGVCIHTMFISGVSGILVPQFSVASYAALLKKYKPHYIAGVPTLFEALLRIDKLDGLDMSQLEGVFSGGDSLSIELKRKVDAFLKAHGARVQIREGYGLTESVTANCLTPRDFHKEGSIGIPYPDMFFKIVRPGTQEMVPYGEVGEICITGPTLMKGYAESPEETAQVLQTHPDGRRWLHTGDLGSMDEDGFVYFRQRLKRMIISSGYSIYPSQIENVIDAHEKVLTSCVIGVPDPYKMQKVKAFVVLRDGEKATDEIKASILAHCKKNIAKYALPYEIEYRDALPKTLVGKVAYTVLEQEEADKLKASGE</sequence>
<dbReference type="Proteomes" id="UP000183995">
    <property type="component" value="Unassembled WGS sequence"/>
</dbReference>
<dbReference type="InterPro" id="IPR050237">
    <property type="entry name" value="ATP-dep_AMP-bd_enzyme"/>
</dbReference>
<dbReference type="OrthoDB" id="9778383at2"/>
<dbReference type="PANTHER" id="PTHR43767">
    <property type="entry name" value="LONG-CHAIN-FATTY-ACID--COA LIGASE"/>
    <property type="match status" value="1"/>
</dbReference>
<dbReference type="InterPro" id="IPR045851">
    <property type="entry name" value="AMP-bd_C_sf"/>
</dbReference>
<dbReference type="PANTHER" id="PTHR43767:SF1">
    <property type="entry name" value="NONRIBOSOMAL PEPTIDE SYNTHASE PES1 (EUROFUNG)-RELATED"/>
    <property type="match status" value="1"/>
</dbReference>
<organism evidence="3 4">
    <name type="scientific">Sporobacter termitidis DSM 10068</name>
    <dbReference type="NCBI Taxonomy" id="1123282"/>
    <lineage>
        <taxon>Bacteria</taxon>
        <taxon>Bacillati</taxon>
        <taxon>Bacillota</taxon>
        <taxon>Clostridia</taxon>
        <taxon>Eubacteriales</taxon>
        <taxon>Oscillospiraceae</taxon>
        <taxon>Sporobacter</taxon>
    </lineage>
</organism>
<feature type="domain" description="AMP-dependent synthetase/ligase" evidence="1">
    <location>
        <begin position="31"/>
        <end position="418"/>
    </location>
</feature>
<dbReference type="Gene3D" id="3.30.300.30">
    <property type="match status" value="1"/>
</dbReference>
<reference evidence="3 4" key="1">
    <citation type="submission" date="2016-11" db="EMBL/GenBank/DDBJ databases">
        <authorList>
            <person name="Jaros S."/>
            <person name="Januszkiewicz K."/>
            <person name="Wedrychowicz H."/>
        </authorList>
    </citation>
    <scope>NUCLEOTIDE SEQUENCE [LARGE SCALE GENOMIC DNA]</scope>
    <source>
        <strain evidence="3 4">DSM 10068</strain>
    </source>
</reference>
<dbReference type="RefSeq" id="WP_073081323.1">
    <property type="nucleotide sequence ID" value="NZ_FQXV01000014.1"/>
</dbReference>
<dbReference type="SUPFAM" id="SSF56801">
    <property type="entry name" value="Acetyl-CoA synthetase-like"/>
    <property type="match status" value="1"/>
</dbReference>
<dbReference type="InterPro" id="IPR025110">
    <property type="entry name" value="AMP-bd_C"/>
</dbReference>
<gene>
    <name evidence="3" type="ORF">SAMN02745823_03274</name>
</gene>
<evidence type="ECO:0000259" key="2">
    <source>
        <dbReference type="Pfam" id="PF13193"/>
    </source>
</evidence>
<dbReference type="GO" id="GO:0016878">
    <property type="term" value="F:acid-thiol ligase activity"/>
    <property type="evidence" value="ECO:0007669"/>
    <property type="project" value="UniProtKB-ARBA"/>
</dbReference>
<keyword evidence="4" id="KW-1185">Reference proteome</keyword>
<proteinExistence type="predicted"/>
<dbReference type="STRING" id="1123282.SAMN02745823_03274"/>
<dbReference type="InterPro" id="IPR042099">
    <property type="entry name" value="ANL_N_sf"/>
</dbReference>
<evidence type="ECO:0000313" key="4">
    <source>
        <dbReference type="Proteomes" id="UP000183995"/>
    </source>
</evidence>
<name>A0A1M5Z6Q3_9FIRM</name>
<dbReference type="Pfam" id="PF13193">
    <property type="entry name" value="AMP-binding_C"/>
    <property type="match status" value="1"/>
</dbReference>
<dbReference type="Pfam" id="PF00501">
    <property type="entry name" value="AMP-binding"/>
    <property type="match status" value="1"/>
</dbReference>